<gene>
    <name evidence="1" type="ORF">B0T10DRAFT_117016</name>
</gene>
<dbReference type="Proteomes" id="UP000777438">
    <property type="component" value="Unassembled WGS sequence"/>
</dbReference>
<sequence>MPHARWFRSFLIDPTNRATGKLLPSVVLTSLLYSYSSAALRRQGDEGAEEGERQEQQTRTGTRTCWRWSAADGLVHHGPLRRSFVRGGPLLSIAPFRHPVPQTATFAYACATHITNFYWAFSSHLLTKYSACRDYLRRCRSASSASAAHCAASASPFRYYHAS</sequence>
<evidence type="ECO:0000313" key="1">
    <source>
        <dbReference type="EMBL" id="KAH6898700.1"/>
    </source>
</evidence>
<dbReference type="EMBL" id="JAGPYM010000002">
    <property type="protein sequence ID" value="KAH6898700.1"/>
    <property type="molecule type" value="Genomic_DNA"/>
</dbReference>
<proteinExistence type="predicted"/>
<keyword evidence="2" id="KW-1185">Reference proteome</keyword>
<evidence type="ECO:0000313" key="2">
    <source>
        <dbReference type="Proteomes" id="UP000777438"/>
    </source>
</evidence>
<reference evidence="1 2" key="1">
    <citation type="journal article" date="2021" name="Nat. Commun.">
        <title>Genetic determinants of endophytism in the Arabidopsis root mycobiome.</title>
        <authorList>
            <person name="Mesny F."/>
            <person name="Miyauchi S."/>
            <person name="Thiergart T."/>
            <person name="Pickel B."/>
            <person name="Atanasova L."/>
            <person name="Karlsson M."/>
            <person name="Huettel B."/>
            <person name="Barry K.W."/>
            <person name="Haridas S."/>
            <person name="Chen C."/>
            <person name="Bauer D."/>
            <person name="Andreopoulos W."/>
            <person name="Pangilinan J."/>
            <person name="LaButti K."/>
            <person name="Riley R."/>
            <person name="Lipzen A."/>
            <person name="Clum A."/>
            <person name="Drula E."/>
            <person name="Henrissat B."/>
            <person name="Kohler A."/>
            <person name="Grigoriev I.V."/>
            <person name="Martin F.M."/>
            <person name="Hacquard S."/>
        </authorList>
    </citation>
    <scope>NUCLEOTIDE SEQUENCE [LARGE SCALE GENOMIC DNA]</scope>
    <source>
        <strain evidence="1 2">MPI-CAGE-CH-0241</strain>
    </source>
</reference>
<dbReference type="AlphaFoldDB" id="A0A9P9AYF1"/>
<organism evidence="1 2">
    <name type="scientific">Thelonectria olida</name>
    <dbReference type="NCBI Taxonomy" id="1576542"/>
    <lineage>
        <taxon>Eukaryota</taxon>
        <taxon>Fungi</taxon>
        <taxon>Dikarya</taxon>
        <taxon>Ascomycota</taxon>
        <taxon>Pezizomycotina</taxon>
        <taxon>Sordariomycetes</taxon>
        <taxon>Hypocreomycetidae</taxon>
        <taxon>Hypocreales</taxon>
        <taxon>Nectriaceae</taxon>
        <taxon>Thelonectria</taxon>
    </lineage>
</organism>
<accession>A0A9P9AYF1</accession>
<name>A0A9P9AYF1_9HYPO</name>
<comment type="caution">
    <text evidence="1">The sequence shown here is derived from an EMBL/GenBank/DDBJ whole genome shotgun (WGS) entry which is preliminary data.</text>
</comment>
<protein>
    <submittedName>
        <fullName evidence="1">Uncharacterized protein</fullName>
    </submittedName>
</protein>